<keyword evidence="2 3" id="KW-0694">RNA-binding</keyword>
<dbReference type="InterPro" id="IPR050666">
    <property type="entry name" value="ESRP"/>
</dbReference>
<accession>A0A6B2EIZ8</accession>
<dbReference type="CDD" id="cd12254">
    <property type="entry name" value="RRM_hnRNPH_ESRPs_RBM12_like"/>
    <property type="match status" value="1"/>
</dbReference>
<feature type="compositionally biased region" description="Basic and acidic residues" evidence="4">
    <location>
        <begin position="260"/>
        <end position="270"/>
    </location>
</feature>
<feature type="region of interest" description="Disordered" evidence="4">
    <location>
        <begin position="521"/>
        <end position="543"/>
    </location>
</feature>
<feature type="domain" description="RRM" evidence="5">
    <location>
        <begin position="785"/>
        <end position="862"/>
    </location>
</feature>
<evidence type="ECO:0000313" key="6">
    <source>
        <dbReference type="EMBL" id="NBJ63085.1"/>
    </source>
</evidence>
<organism evidence="6">
    <name type="scientific">Phlebotomus kandelakii</name>
    <dbReference type="NCBI Taxonomy" id="1109342"/>
    <lineage>
        <taxon>Eukaryota</taxon>
        <taxon>Metazoa</taxon>
        <taxon>Ecdysozoa</taxon>
        <taxon>Arthropoda</taxon>
        <taxon>Hexapoda</taxon>
        <taxon>Insecta</taxon>
        <taxon>Pterygota</taxon>
        <taxon>Neoptera</taxon>
        <taxon>Endopterygota</taxon>
        <taxon>Diptera</taxon>
        <taxon>Nematocera</taxon>
        <taxon>Psychodoidea</taxon>
        <taxon>Psychodidae</taxon>
        <taxon>Phlebotomus</taxon>
        <taxon>Larroussius</taxon>
    </lineage>
</organism>
<dbReference type="InterPro" id="IPR035979">
    <property type="entry name" value="RBD_domain_sf"/>
</dbReference>
<dbReference type="SUPFAM" id="SSF54928">
    <property type="entry name" value="RNA-binding domain, RBD"/>
    <property type="match status" value="4"/>
</dbReference>
<feature type="domain" description="RRM" evidence="5">
    <location>
        <begin position="3"/>
        <end position="76"/>
    </location>
</feature>
<evidence type="ECO:0000256" key="2">
    <source>
        <dbReference type="ARBA" id="ARBA00022884"/>
    </source>
</evidence>
<protein>
    <recommendedName>
        <fullName evidence="5">RRM domain-containing protein</fullName>
    </recommendedName>
</protein>
<dbReference type="PROSITE" id="PS50102">
    <property type="entry name" value="RRM"/>
    <property type="match status" value="3"/>
</dbReference>
<dbReference type="SMART" id="SM00360">
    <property type="entry name" value="RRM"/>
    <property type="match status" value="5"/>
</dbReference>
<dbReference type="InterPro" id="IPR000504">
    <property type="entry name" value="RRM_dom"/>
</dbReference>
<dbReference type="Gene3D" id="3.30.70.330">
    <property type="match status" value="5"/>
</dbReference>
<reference evidence="6" key="1">
    <citation type="submission" date="2019-10" db="EMBL/GenBank/DDBJ databases">
        <title>Short sand fly seasons in Tbilisi, Georgia, hinder development of host immunity to saliva of the visceral leishmaniasis vector Phlebotomus kandelakii.</title>
        <authorList>
            <person name="Oliveira F."/>
            <person name="Giorgobiani E."/>
            <person name="Guimaraes-Costa A.B."/>
            <person name="Abdeladhim M."/>
            <person name="Oristian J."/>
            <person name="Tskhvaradze L."/>
            <person name="Tsertsvadze N."/>
            <person name="Zakalashvili M."/>
            <person name="Valenzuela J.G."/>
            <person name="Kamhawi S."/>
        </authorList>
    </citation>
    <scope>NUCLEOTIDE SEQUENCE</scope>
    <source>
        <strain evidence="6">Wild-capture in Tbilisi</strain>
        <tissue evidence="6">Salivary glands</tissue>
    </source>
</reference>
<dbReference type="Pfam" id="PF00076">
    <property type="entry name" value="RRM_1"/>
    <property type="match status" value="2"/>
</dbReference>
<keyword evidence="1" id="KW-0677">Repeat</keyword>
<proteinExistence type="predicted"/>
<evidence type="ECO:0000256" key="1">
    <source>
        <dbReference type="ARBA" id="ARBA00022737"/>
    </source>
</evidence>
<evidence type="ECO:0000256" key="3">
    <source>
        <dbReference type="PROSITE-ProRule" id="PRU00176"/>
    </source>
</evidence>
<feature type="region of interest" description="Disordered" evidence="4">
    <location>
        <begin position="655"/>
        <end position="680"/>
    </location>
</feature>
<dbReference type="CDD" id="cd12510">
    <property type="entry name" value="RRM1_RBM12_like"/>
    <property type="match status" value="1"/>
</dbReference>
<feature type="compositionally biased region" description="Basic residues" evidence="4">
    <location>
        <begin position="304"/>
        <end position="314"/>
    </location>
</feature>
<feature type="region of interest" description="Disordered" evidence="4">
    <location>
        <begin position="240"/>
        <end position="355"/>
    </location>
</feature>
<dbReference type="AlphaFoldDB" id="A0A6B2EIZ8"/>
<feature type="region of interest" description="Disordered" evidence="4">
    <location>
        <begin position="741"/>
        <end position="777"/>
    </location>
</feature>
<feature type="compositionally biased region" description="Basic residues" evidence="4">
    <location>
        <begin position="271"/>
        <end position="296"/>
    </location>
</feature>
<feature type="compositionally biased region" description="Polar residues" evidence="4">
    <location>
        <begin position="741"/>
        <end position="751"/>
    </location>
</feature>
<evidence type="ECO:0000256" key="4">
    <source>
        <dbReference type="SAM" id="MobiDB-lite"/>
    </source>
</evidence>
<name>A0A6B2EIZ8_9DIPT</name>
<feature type="compositionally biased region" description="Basic and acidic residues" evidence="4">
    <location>
        <begin position="240"/>
        <end position="253"/>
    </location>
</feature>
<feature type="region of interest" description="Disordered" evidence="4">
    <location>
        <begin position="405"/>
        <end position="429"/>
    </location>
</feature>
<dbReference type="GO" id="GO:0003723">
    <property type="term" value="F:RNA binding"/>
    <property type="evidence" value="ECO:0007669"/>
    <property type="project" value="UniProtKB-UniRule"/>
</dbReference>
<feature type="domain" description="RRM" evidence="5">
    <location>
        <begin position="955"/>
        <end position="1033"/>
    </location>
</feature>
<sequence length="1033" mass="116642">MSVIIRLQNLPWSANALDIRGFFRNLSILDGGVNIVGGEMGDAFIAFSTDEDARQAMMMDGGKIKEVGVRLSLSSRAEMQKVIEVARQSSAAFAPITTPISAPAPAATVPVPVTPVITTVVATPIVDTPAVVSVAGGTLTTSPLSNLLTQQMLQQKLRQQEQENFQQQLEQQLLEHKKQLLQQQMVKQQGAFPVDLAAGKSLLVGDLTQQLALHQQLPTLMQNQIKDPRGSLEMVEQLKDPRRSLEIGDKPTDRALNSSERTERDKERRGRDRRSRSRDRRRSRSKDRTGRKRRSDRSRSRERRDRRRRERRTRSREDHDRSSGDREKIRDRHDGKDGGKVGGAAFSTTPQIWDIPPNIPKASQSMLNVQPVLETNVTKHSSLSPDDRVNLMKLSEMRDSGAFQSNMWKGRGFGNSPSNSDHRKNSDTNRCIRISGMDPITGYGEIRRFFYGLSISTDGIKMINDKNGKRIGMACIEFMRSDTRRVALARDGLMLKDCKVHIDAITQDEFDKEVDSFRPAFNRGDNRGGRSYNDNQDTDDLPLNDNKMETRCLKVTNLPSHATQQDIIKMYSNFSLDEIVLVQENSRVLTAYVRFYRMEDSKLAFNLPAGHFHYRGLEISLCDENKFNSMLMYSGGSQGFNQPQEIEKHRNDKYNDVQTMSPDDDEQEENPNDSMESEEALHVVEDEPDDQEVFEVNDDDVNPAEVEVSMDIVSQESNEECTPVFKKQEDPRLAKTTLNESIQSTFNQSSLDPRLNQRGFNRSAPPQAESRDPRLNPSVVKKKSDCVVISNLEPKTTDRDVVDFFSDVGLIPLRVHILLNTMGQPSGDCFVEFTSSEDADKALSKHKQHLGQNEVTVEAIARQKVEEILNSFEEPSPPFEVDSPDDMTPPPPMNYAMRGGFGMQPPMMRMRGPFPPRPPMGLNGPGGPPMAPFHRPPYGMRMNGNGMMNMMTPGCIVSVENLPYRAKYDDILDFFGDFELTPADIMRRFNDKGQPTGDARVRFINPAEAMRAVDTRHQMRIMGRPVYLTLLEN</sequence>
<dbReference type="EMBL" id="GIFK01005382">
    <property type="protein sequence ID" value="NBJ63085.1"/>
    <property type="molecule type" value="Transcribed_RNA"/>
</dbReference>
<dbReference type="InterPro" id="IPR012677">
    <property type="entry name" value="Nucleotide-bd_a/b_plait_sf"/>
</dbReference>
<feature type="compositionally biased region" description="Basic and acidic residues" evidence="4">
    <location>
        <begin position="315"/>
        <end position="339"/>
    </location>
</feature>
<evidence type="ECO:0000259" key="5">
    <source>
        <dbReference type="PROSITE" id="PS50102"/>
    </source>
</evidence>
<feature type="compositionally biased region" description="Acidic residues" evidence="4">
    <location>
        <begin position="662"/>
        <end position="678"/>
    </location>
</feature>
<dbReference type="PANTHER" id="PTHR13976">
    <property type="entry name" value="HETEROGENEOUS NUCLEAR RIBONUCLEOPROTEIN-RELATED"/>
    <property type="match status" value="1"/>
</dbReference>